<dbReference type="EMBL" id="CAKOFQ010007115">
    <property type="protein sequence ID" value="CAH1991467.1"/>
    <property type="molecule type" value="Genomic_DNA"/>
</dbReference>
<protein>
    <submittedName>
        <fullName evidence="1">Uncharacterized protein</fullName>
    </submittedName>
</protein>
<comment type="caution">
    <text evidence="1">The sequence shown here is derived from an EMBL/GenBank/DDBJ whole genome shotgun (WGS) entry which is preliminary data.</text>
</comment>
<organism evidence="1 2">
    <name type="scientific">Acanthoscelides obtectus</name>
    <name type="common">Bean weevil</name>
    <name type="synonym">Bruchus obtectus</name>
    <dbReference type="NCBI Taxonomy" id="200917"/>
    <lineage>
        <taxon>Eukaryota</taxon>
        <taxon>Metazoa</taxon>
        <taxon>Ecdysozoa</taxon>
        <taxon>Arthropoda</taxon>
        <taxon>Hexapoda</taxon>
        <taxon>Insecta</taxon>
        <taxon>Pterygota</taxon>
        <taxon>Neoptera</taxon>
        <taxon>Endopterygota</taxon>
        <taxon>Coleoptera</taxon>
        <taxon>Polyphaga</taxon>
        <taxon>Cucujiformia</taxon>
        <taxon>Chrysomeloidea</taxon>
        <taxon>Chrysomelidae</taxon>
        <taxon>Bruchinae</taxon>
        <taxon>Bruchini</taxon>
        <taxon>Acanthoscelides</taxon>
    </lineage>
</organism>
<dbReference type="Proteomes" id="UP001152888">
    <property type="component" value="Unassembled WGS sequence"/>
</dbReference>
<keyword evidence="2" id="KW-1185">Reference proteome</keyword>
<dbReference type="AlphaFoldDB" id="A0A9P0PMH7"/>
<accession>A0A9P0PMH7</accession>
<gene>
    <name evidence="1" type="ORF">ACAOBT_LOCUS20288</name>
</gene>
<sequence>MFKKILIMFGKLRQLSTSQYYQMCGTYRVCPESNRTESI</sequence>
<evidence type="ECO:0000313" key="2">
    <source>
        <dbReference type="Proteomes" id="UP001152888"/>
    </source>
</evidence>
<evidence type="ECO:0000313" key="1">
    <source>
        <dbReference type="EMBL" id="CAH1991467.1"/>
    </source>
</evidence>
<name>A0A9P0PMH7_ACAOB</name>
<reference evidence="1" key="1">
    <citation type="submission" date="2022-03" db="EMBL/GenBank/DDBJ databases">
        <authorList>
            <person name="Sayadi A."/>
        </authorList>
    </citation>
    <scope>NUCLEOTIDE SEQUENCE</scope>
</reference>
<proteinExistence type="predicted"/>